<reference evidence="2 3" key="1">
    <citation type="submission" date="2021-06" db="EMBL/GenBank/DDBJ databases">
        <authorList>
            <person name="Palmer J.M."/>
        </authorList>
    </citation>
    <scope>NUCLEOTIDE SEQUENCE [LARGE SCALE GENOMIC DNA]</scope>
    <source>
        <strain evidence="2 3">XC_2019</strain>
        <tissue evidence="2">Muscle</tissue>
    </source>
</reference>
<evidence type="ECO:0000259" key="1">
    <source>
        <dbReference type="Pfam" id="PF08312"/>
    </source>
</evidence>
<dbReference type="Proteomes" id="UP001434883">
    <property type="component" value="Unassembled WGS sequence"/>
</dbReference>
<dbReference type="InterPro" id="IPR047488">
    <property type="entry name" value="SR140_cwf21"/>
</dbReference>
<gene>
    <name evidence="2" type="ORF">XENOCAPTIV_017391</name>
</gene>
<evidence type="ECO:0000313" key="3">
    <source>
        <dbReference type="Proteomes" id="UP001434883"/>
    </source>
</evidence>
<feature type="domain" description="CWF21" evidence="1">
    <location>
        <begin position="191"/>
        <end position="225"/>
    </location>
</feature>
<comment type="caution">
    <text evidence="2">The sequence shown here is derived from an EMBL/GenBank/DDBJ whole genome shotgun (WGS) entry which is preliminary data.</text>
</comment>
<proteinExistence type="predicted"/>
<keyword evidence="3" id="KW-1185">Reference proteome</keyword>
<dbReference type="CDD" id="cd21370">
    <property type="entry name" value="cwf21_SR140"/>
    <property type="match status" value="1"/>
</dbReference>
<protein>
    <recommendedName>
        <fullName evidence="1">CWF21 domain-containing protein</fullName>
    </recommendedName>
</protein>
<accession>A0ABV0RZE4</accession>
<sequence>MFGIAGKVIMGFEMKLGWGKPARIPPQPLYTPAGVRVAPPPPSGLPFNAQPRDRFRNDFTKPLGTSKAELDKLQNIFLGFAKAGEEDIEATTEVSCEIDGAPLDSTLIDGLPMQRTPVDDIDGCPMGWDPIDGVPVDDIDGVPLNAAVEDIDGLPLDERNLSRVPLSKWEKISDTGKTYQDAPFTSLTSNVMKLQDELESGKKQRKSGMSIQQQVENYRKKLLQKVGSFSCSHF</sequence>
<dbReference type="Pfam" id="PF08312">
    <property type="entry name" value="cwf21"/>
    <property type="match status" value="1"/>
</dbReference>
<name>A0ABV0RZE4_9TELE</name>
<dbReference type="EMBL" id="JAHRIN010062440">
    <property type="protein sequence ID" value="MEQ2213588.1"/>
    <property type="molecule type" value="Genomic_DNA"/>
</dbReference>
<organism evidence="2 3">
    <name type="scientific">Xenoophorus captivus</name>
    <dbReference type="NCBI Taxonomy" id="1517983"/>
    <lineage>
        <taxon>Eukaryota</taxon>
        <taxon>Metazoa</taxon>
        <taxon>Chordata</taxon>
        <taxon>Craniata</taxon>
        <taxon>Vertebrata</taxon>
        <taxon>Euteleostomi</taxon>
        <taxon>Actinopterygii</taxon>
        <taxon>Neopterygii</taxon>
        <taxon>Teleostei</taxon>
        <taxon>Neoteleostei</taxon>
        <taxon>Acanthomorphata</taxon>
        <taxon>Ovalentaria</taxon>
        <taxon>Atherinomorphae</taxon>
        <taxon>Cyprinodontiformes</taxon>
        <taxon>Goodeidae</taxon>
        <taxon>Xenoophorus</taxon>
    </lineage>
</organism>
<dbReference type="InterPro" id="IPR013170">
    <property type="entry name" value="mRNA_splic_Cwf21_dom"/>
</dbReference>
<evidence type="ECO:0000313" key="2">
    <source>
        <dbReference type="EMBL" id="MEQ2213588.1"/>
    </source>
</evidence>